<dbReference type="AlphaFoldDB" id="A0A8J8NCL0"/>
<dbReference type="EMBL" id="RRYP01023328">
    <property type="protein sequence ID" value="TNV72251.1"/>
    <property type="molecule type" value="Genomic_DNA"/>
</dbReference>
<protein>
    <submittedName>
        <fullName evidence="1">Uncharacterized protein</fullName>
    </submittedName>
</protein>
<organism evidence="1 2">
    <name type="scientific">Halteria grandinella</name>
    <dbReference type="NCBI Taxonomy" id="5974"/>
    <lineage>
        <taxon>Eukaryota</taxon>
        <taxon>Sar</taxon>
        <taxon>Alveolata</taxon>
        <taxon>Ciliophora</taxon>
        <taxon>Intramacronucleata</taxon>
        <taxon>Spirotrichea</taxon>
        <taxon>Stichotrichia</taxon>
        <taxon>Sporadotrichida</taxon>
        <taxon>Halteriidae</taxon>
        <taxon>Halteria</taxon>
    </lineage>
</organism>
<accession>A0A8J8NCL0</accession>
<proteinExistence type="predicted"/>
<keyword evidence="2" id="KW-1185">Reference proteome</keyword>
<gene>
    <name evidence="1" type="ORF">FGO68_gene1315</name>
</gene>
<evidence type="ECO:0000313" key="2">
    <source>
        <dbReference type="Proteomes" id="UP000785679"/>
    </source>
</evidence>
<name>A0A8J8NCL0_HALGN</name>
<dbReference type="Proteomes" id="UP000785679">
    <property type="component" value="Unassembled WGS sequence"/>
</dbReference>
<sequence length="165" mass="18757">MDCFQGYRALIAQLFEKLLMKDCPSNVFGERACQVQAELLSIGQDALLVFDFINALQFLDYSIINFPRLLEWLVLSPPLLTFNGLFSSKSSELYSSSSLSSLSITHIKYPFTYTSAPCQSCAQDFPPYLPHSPFQLYQQISCQITKARWLSQISFLNVFKILSLV</sequence>
<reference evidence="1" key="1">
    <citation type="submission" date="2019-06" db="EMBL/GenBank/DDBJ databases">
        <authorList>
            <person name="Zheng W."/>
        </authorList>
    </citation>
    <scope>NUCLEOTIDE SEQUENCE</scope>
    <source>
        <strain evidence="1">QDHG01</strain>
    </source>
</reference>
<comment type="caution">
    <text evidence="1">The sequence shown here is derived from an EMBL/GenBank/DDBJ whole genome shotgun (WGS) entry which is preliminary data.</text>
</comment>
<evidence type="ECO:0000313" key="1">
    <source>
        <dbReference type="EMBL" id="TNV72251.1"/>
    </source>
</evidence>